<dbReference type="EMBL" id="FNNI01000005">
    <property type="protein sequence ID" value="SDX41023.1"/>
    <property type="molecule type" value="Genomic_DNA"/>
</dbReference>
<protein>
    <submittedName>
        <fullName evidence="3">Esterase</fullName>
    </submittedName>
</protein>
<name>A0A1H3BGF8_9GAMM</name>
<dbReference type="PANTHER" id="PTHR46118">
    <property type="entry name" value="PROTEIN ABHD11"/>
    <property type="match status" value="1"/>
</dbReference>
<dbReference type="Gene3D" id="3.40.50.1820">
    <property type="entry name" value="alpha/beta hydrolase"/>
    <property type="match status" value="1"/>
</dbReference>
<dbReference type="InterPro" id="IPR000073">
    <property type="entry name" value="AB_hydrolase_1"/>
</dbReference>
<dbReference type="RefSeq" id="WP_092569675.1">
    <property type="nucleotide sequence ID" value="NZ_BMXH01000003.1"/>
</dbReference>
<dbReference type="PANTHER" id="PTHR46118:SF4">
    <property type="entry name" value="PROTEIN ABHD11"/>
    <property type="match status" value="1"/>
</dbReference>
<dbReference type="PRINTS" id="PR00111">
    <property type="entry name" value="ABHYDROLASE"/>
</dbReference>
<organism evidence="3 4">
    <name type="scientific">Aidingimonas halophila</name>
    <dbReference type="NCBI Taxonomy" id="574349"/>
    <lineage>
        <taxon>Bacteria</taxon>
        <taxon>Pseudomonadati</taxon>
        <taxon>Pseudomonadota</taxon>
        <taxon>Gammaproteobacteria</taxon>
        <taxon>Oceanospirillales</taxon>
        <taxon>Halomonadaceae</taxon>
        <taxon>Aidingimonas</taxon>
    </lineage>
</organism>
<dbReference type="GO" id="GO:0016787">
    <property type="term" value="F:hydrolase activity"/>
    <property type="evidence" value="ECO:0007669"/>
    <property type="project" value="UniProtKB-KW"/>
</dbReference>
<dbReference type="SUPFAM" id="SSF53474">
    <property type="entry name" value="alpha/beta-Hydrolases"/>
    <property type="match status" value="1"/>
</dbReference>
<accession>A0A1H3BGF8</accession>
<dbReference type="Proteomes" id="UP000198500">
    <property type="component" value="Unassembled WGS sequence"/>
</dbReference>
<dbReference type="InterPro" id="IPR029058">
    <property type="entry name" value="AB_hydrolase_fold"/>
</dbReference>
<dbReference type="InterPro" id="IPR000639">
    <property type="entry name" value="Epox_hydrolase-like"/>
</dbReference>
<dbReference type="Pfam" id="PF00561">
    <property type="entry name" value="Abhydrolase_1"/>
    <property type="match status" value="1"/>
</dbReference>
<dbReference type="STRING" id="574349.SAMN05443545_105218"/>
<feature type="domain" description="AB hydrolase-1" evidence="2">
    <location>
        <begin position="23"/>
        <end position="249"/>
    </location>
</feature>
<evidence type="ECO:0000313" key="3">
    <source>
        <dbReference type="EMBL" id="SDX41023.1"/>
    </source>
</evidence>
<dbReference type="OrthoDB" id="9808398at2"/>
<evidence type="ECO:0000256" key="1">
    <source>
        <dbReference type="ARBA" id="ARBA00022801"/>
    </source>
</evidence>
<dbReference type="PRINTS" id="PR00412">
    <property type="entry name" value="EPOXHYDRLASE"/>
</dbReference>
<proteinExistence type="predicted"/>
<gene>
    <name evidence="3" type="ORF">SAMN05443545_105218</name>
</gene>
<evidence type="ECO:0000259" key="2">
    <source>
        <dbReference type="Pfam" id="PF00561"/>
    </source>
</evidence>
<keyword evidence="4" id="KW-1185">Reference proteome</keyword>
<evidence type="ECO:0000313" key="4">
    <source>
        <dbReference type="Proteomes" id="UP000198500"/>
    </source>
</evidence>
<reference evidence="3 4" key="1">
    <citation type="submission" date="2016-10" db="EMBL/GenBank/DDBJ databases">
        <authorList>
            <person name="de Groot N.N."/>
        </authorList>
    </citation>
    <scope>NUCLEOTIDE SEQUENCE [LARGE SCALE GENOMIC DNA]</scope>
    <source>
        <strain evidence="3 4">DSM 19219</strain>
    </source>
</reference>
<keyword evidence="1" id="KW-0378">Hydrolase</keyword>
<sequence>MPLELHAVDSGAPTSDGESTRLPLLIVHGLMGSVDNWRSHIKQWQVERRVVAVDLRNHGRSPHVSGMHYDDMAHDVLAVLDRLEIGRCHVLGHSMGGKVAMTLARRHPERVASLMVADIAPVTYQHGHDTVFAAMRHVENHAPTDRRGVDRLMADFITEKATRLFLATNLVRDDEGVMRWRIGLDEIETDYDNIRIGPGGDGHYLGPSLLLRGVQSDYASDEMLPQVREVMPHVQVVTLDAGHWLHAEQPEAFQAAVNDFLAAIEA</sequence>
<dbReference type="AlphaFoldDB" id="A0A1H3BGF8"/>